<evidence type="ECO:0000313" key="4">
    <source>
        <dbReference type="Proteomes" id="UP000288725"/>
    </source>
</evidence>
<dbReference type="GO" id="GO:0005034">
    <property type="term" value="F:osmosensor activity"/>
    <property type="evidence" value="ECO:0007669"/>
    <property type="project" value="InterPro"/>
</dbReference>
<keyword evidence="2" id="KW-0472">Membrane</keyword>
<accession>A0A444S8Q7</accession>
<reference evidence="3 4" key="1">
    <citation type="submission" date="2018-12" db="EMBL/GenBank/DDBJ databases">
        <title>Genome of Verticillium dahliae isolate Getta Getta.</title>
        <authorList>
            <person name="Gardiner D.M."/>
        </authorList>
    </citation>
    <scope>NUCLEOTIDE SEQUENCE [LARGE SCALE GENOMIC DNA]</scope>
    <source>
        <strain evidence="3 4">Getta Getta</strain>
    </source>
</reference>
<feature type="region of interest" description="Disordered" evidence="1">
    <location>
        <begin position="971"/>
        <end position="991"/>
    </location>
</feature>
<feature type="compositionally biased region" description="Low complexity" evidence="1">
    <location>
        <begin position="388"/>
        <end position="415"/>
    </location>
</feature>
<dbReference type="GO" id="GO:0007232">
    <property type="term" value="P:osmosensory signaling pathway via Sho1 osmosensor"/>
    <property type="evidence" value="ECO:0007669"/>
    <property type="project" value="InterPro"/>
</dbReference>
<feature type="compositionally biased region" description="Polar residues" evidence="1">
    <location>
        <begin position="636"/>
        <end position="653"/>
    </location>
</feature>
<feature type="region of interest" description="Disordered" evidence="1">
    <location>
        <begin position="194"/>
        <end position="365"/>
    </location>
</feature>
<organism evidence="3 4">
    <name type="scientific">Verticillium dahliae</name>
    <name type="common">Verticillium wilt</name>
    <dbReference type="NCBI Taxonomy" id="27337"/>
    <lineage>
        <taxon>Eukaryota</taxon>
        <taxon>Fungi</taxon>
        <taxon>Dikarya</taxon>
        <taxon>Ascomycota</taxon>
        <taxon>Pezizomycotina</taxon>
        <taxon>Sordariomycetes</taxon>
        <taxon>Hypocreomycetidae</taxon>
        <taxon>Glomerellales</taxon>
        <taxon>Plectosphaerellaceae</taxon>
        <taxon>Verticillium</taxon>
    </lineage>
</organism>
<feature type="region of interest" description="Disordered" evidence="1">
    <location>
        <begin position="106"/>
        <end position="131"/>
    </location>
</feature>
<evidence type="ECO:0008006" key="5">
    <source>
        <dbReference type="Google" id="ProtNLM"/>
    </source>
</evidence>
<feature type="compositionally biased region" description="Low complexity" evidence="1">
    <location>
        <begin position="579"/>
        <end position="599"/>
    </location>
</feature>
<feature type="compositionally biased region" description="Polar residues" evidence="1">
    <location>
        <begin position="167"/>
        <end position="177"/>
    </location>
</feature>
<feature type="region of interest" description="Disordered" evidence="1">
    <location>
        <begin position="497"/>
        <end position="518"/>
    </location>
</feature>
<dbReference type="GO" id="GO:0031505">
    <property type="term" value="P:fungal-type cell wall organization"/>
    <property type="evidence" value="ECO:0007669"/>
    <property type="project" value="TreeGrafter"/>
</dbReference>
<dbReference type="GO" id="GO:0006972">
    <property type="term" value="P:hyperosmotic response"/>
    <property type="evidence" value="ECO:0007669"/>
    <property type="project" value="TreeGrafter"/>
</dbReference>
<feature type="transmembrane region" description="Helical" evidence="2">
    <location>
        <begin position="899"/>
        <end position="921"/>
    </location>
</feature>
<feature type="region of interest" description="Disordered" evidence="1">
    <location>
        <begin position="146"/>
        <end position="177"/>
    </location>
</feature>
<feature type="region of interest" description="Disordered" evidence="1">
    <location>
        <begin position="388"/>
        <end position="416"/>
    </location>
</feature>
<feature type="compositionally biased region" description="Low complexity" evidence="1">
    <location>
        <begin position="458"/>
        <end position="475"/>
    </location>
</feature>
<feature type="compositionally biased region" description="Polar residues" evidence="1">
    <location>
        <begin position="545"/>
        <end position="563"/>
    </location>
</feature>
<feature type="compositionally biased region" description="Polar residues" evidence="1">
    <location>
        <begin position="497"/>
        <end position="516"/>
    </location>
</feature>
<dbReference type="PANTHER" id="PTHR35778">
    <property type="entry name" value="SIGNALING MUCIN HKR1-RELATED"/>
    <property type="match status" value="1"/>
</dbReference>
<dbReference type="GO" id="GO:0001402">
    <property type="term" value="P:signal transduction involved in filamentous growth"/>
    <property type="evidence" value="ECO:0007669"/>
    <property type="project" value="TreeGrafter"/>
</dbReference>
<sequence>MAFQQVIDTCFQQSDDFLRRVTHFLDLQSLCPQHKTLHSLTLCQVHSFLQHSDKSQLLRANTTLVKTLTVKSVLLGAALALATTTMAETDKPRIYFPRHVKRQFTNSTISQPGTFPPAPETPPLSSRTDTPTFITSLRQSLTNDLIDPAESSTSSSESLSEPSGTSQRTTVVISSTIRVPPTTVPEVLDSIQVSSEELSASESIAPQPSPSSSDFETSTSQTTTEPDGTTAAGTTTTEAVTTTTAVETTTAVTETTTAATETTTAATETTTAATETTTAATETTTAATETTTAATETTTAATETTTAATETTTAATETTTAATETTTQETSTEAPTTTVITTASSEPVTTTEASTTAVTSSEQSSVVESVSFGWESFTGLLPTISVHPTSSSTTAEAEPTSSTATTEAQTSAQPTVSEIVTTSSGIVIAPTGLVTTSSSEPATSAEEQVIPTVTDAVASPTDSTAQTTPATTTPSESQSNPIQSVISAVTSILSVPTNATESEIEPTATTNLSGSNVAEETSVAVSATTTAGVPITTDVSEPPVSANTTIQDQSTQPPVSLTSLPPGESSIVSSTSIFPGESVISSVSPSASGEASVAPNSTESVPTASASNPITEPSSSVNVTSILEPSIEPTAAPSSVPTGLPSSSVLPDNTTVVFDEPSAAPMAPSVSASGEPSTIVPVTSLAPTKTITGTEIWLPSTIIVENSTPTRAPADAVAPTSGVALPSDLPKVIGPGDTENVAQPEGTVLLQVGFLYAENYEFVSKNPMAAAQLFTLLPTALTDGAKIDAGKVVVTSLVPYDTMSSLGYITTLARFWYPESMVDQLRMDIKIPNSLLHNNPQQLIYNLTQNINPAIDIIPGSENIPGGKGGAPTSGSPKGNNDMFDNNESDSTPIQTGTAAAIGIGAVTVGVAYGAAMFLIARRYKRKKQAHRRASSISGTSSDMRYTGTGSPAMMGGALMSRDFSNYGGVAGGRDSHGSGRTGNSGRTAKISAPVAAENSLGWN</sequence>
<feature type="compositionally biased region" description="Low complexity" evidence="1">
    <location>
        <begin position="150"/>
        <end position="166"/>
    </location>
</feature>
<feature type="compositionally biased region" description="Polar residues" evidence="1">
    <location>
        <begin position="873"/>
        <end position="892"/>
    </location>
</feature>
<feature type="region of interest" description="Disordered" evidence="1">
    <location>
        <begin position="534"/>
        <end position="653"/>
    </location>
</feature>
<dbReference type="GO" id="GO:0030427">
    <property type="term" value="C:site of polarized growth"/>
    <property type="evidence" value="ECO:0007669"/>
    <property type="project" value="TreeGrafter"/>
</dbReference>
<dbReference type="GO" id="GO:0009986">
    <property type="term" value="C:cell surface"/>
    <property type="evidence" value="ECO:0007669"/>
    <property type="project" value="TreeGrafter"/>
</dbReference>
<comment type="caution">
    <text evidence="3">The sequence shown here is derived from an EMBL/GenBank/DDBJ whole genome shotgun (WGS) entry which is preliminary data.</text>
</comment>
<feature type="region of interest" description="Disordered" evidence="1">
    <location>
        <begin position="858"/>
        <end position="892"/>
    </location>
</feature>
<gene>
    <name evidence="3" type="ORF">VDGE_00424</name>
</gene>
<feature type="compositionally biased region" description="Polar residues" evidence="1">
    <location>
        <begin position="600"/>
        <end position="627"/>
    </location>
</feature>
<proteinExistence type="predicted"/>
<protein>
    <recommendedName>
        <fullName evidence="5">Basic proline-rich protein</fullName>
    </recommendedName>
</protein>
<keyword evidence="2" id="KW-1133">Transmembrane helix</keyword>
<dbReference type="GO" id="GO:0005576">
    <property type="term" value="C:extracellular region"/>
    <property type="evidence" value="ECO:0007669"/>
    <property type="project" value="TreeGrafter"/>
</dbReference>
<evidence type="ECO:0000313" key="3">
    <source>
        <dbReference type="EMBL" id="RXG49765.1"/>
    </source>
</evidence>
<dbReference type="AlphaFoldDB" id="A0A444S8Q7"/>
<keyword evidence="2" id="KW-0812">Transmembrane</keyword>
<dbReference type="PANTHER" id="PTHR35778:SF1">
    <property type="entry name" value="SIGNALING MUCIN HKR1-RELATED"/>
    <property type="match status" value="1"/>
</dbReference>
<name>A0A444S8Q7_VERDA</name>
<evidence type="ECO:0000256" key="1">
    <source>
        <dbReference type="SAM" id="MobiDB-lite"/>
    </source>
</evidence>
<feature type="compositionally biased region" description="Low complexity" evidence="1">
    <location>
        <begin position="194"/>
        <end position="203"/>
    </location>
</feature>
<evidence type="ECO:0000256" key="2">
    <source>
        <dbReference type="SAM" id="Phobius"/>
    </source>
</evidence>
<feature type="compositionally biased region" description="Low complexity" evidence="1">
    <location>
        <begin position="210"/>
        <end position="365"/>
    </location>
</feature>
<dbReference type="GO" id="GO:0005886">
    <property type="term" value="C:plasma membrane"/>
    <property type="evidence" value="ECO:0007669"/>
    <property type="project" value="InterPro"/>
</dbReference>
<dbReference type="Proteomes" id="UP000288725">
    <property type="component" value="Chromosome 2"/>
</dbReference>
<dbReference type="EMBL" id="RSDZ01000010">
    <property type="protein sequence ID" value="RXG49765.1"/>
    <property type="molecule type" value="Genomic_DNA"/>
</dbReference>
<feature type="region of interest" description="Disordered" evidence="1">
    <location>
        <begin position="455"/>
        <end position="482"/>
    </location>
</feature>
<dbReference type="GO" id="GO:0030010">
    <property type="term" value="P:establishment of cell polarity"/>
    <property type="evidence" value="ECO:0007669"/>
    <property type="project" value="TreeGrafter"/>
</dbReference>
<dbReference type="InterPro" id="IPR039295">
    <property type="entry name" value="MSB2"/>
</dbReference>